<name>A0A2H3D2T1_ARMGA</name>
<dbReference type="OrthoDB" id="3070390at2759"/>
<dbReference type="EMBL" id="KZ293668">
    <property type="protein sequence ID" value="PBK89589.1"/>
    <property type="molecule type" value="Genomic_DNA"/>
</dbReference>
<feature type="region of interest" description="Disordered" evidence="1">
    <location>
        <begin position="215"/>
        <end position="235"/>
    </location>
</feature>
<dbReference type="InParanoid" id="A0A2H3D2T1"/>
<evidence type="ECO:0000313" key="2">
    <source>
        <dbReference type="EMBL" id="PBK89589.1"/>
    </source>
</evidence>
<protein>
    <submittedName>
        <fullName evidence="2">Uncharacterized protein</fullName>
    </submittedName>
</protein>
<gene>
    <name evidence="2" type="ORF">ARMGADRAFT_1015191</name>
</gene>
<evidence type="ECO:0000313" key="3">
    <source>
        <dbReference type="Proteomes" id="UP000217790"/>
    </source>
</evidence>
<dbReference type="STRING" id="47427.A0A2H3D2T1"/>
<dbReference type="OMA" id="AMFTPED"/>
<dbReference type="AlphaFoldDB" id="A0A2H3D2T1"/>
<dbReference type="Proteomes" id="UP000217790">
    <property type="component" value="Unassembled WGS sequence"/>
</dbReference>
<accession>A0A2H3D2T1</accession>
<sequence length="341" mass="38677">MAPSVLLTVRVTYLPPKAAMFTPEDLTAAIAILREDLTSLGIPHPKAYTIKILSRGMVRFCWETGIRSPLHMQLVKRITKMSQEELSERTISKMTLKQEPNKKLDPPPPPKITCLHSHHVPDSVLNSQDFLPHSGPIPERHLGESRFGSSSQLYVSNSTPWTDTPRSYLQYTESVPTSFETVNPYPHQLEPCSRPQSPVLRVKEEDTSVVIGKRTSRSVSPLPSTKRARSKSPLDDDECSLLHELGSLNEELRYLVARQTRIREKLKDMGAQSVPEPDFLFKDEVRDLELEIETERKQRIECETLLTDIRRECRVPFIVPALFDAFIDISKLTTAAMGSPR</sequence>
<keyword evidence="3" id="KW-1185">Reference proteome</keyword>
<organism evidence="2 3">
    <name type="scientific">Armillaria gallica</name>
    <name type="common">Bulbous honey fungus</name>
    <name type="synonym">Armillaria bulbosa</name>
    <dbReference type="NCBI Taxonomy" id="47427"/>
    <lineage>
        <taxon>Eukaryota</taxon>
        <taxon>Fungi</taxon>
        <taxon>Dikarya</taxon>
        <taxon>Basidiomycota</taxon>
        <taxon>Agaricomycotina</taxon>
        <taxon>Agaricomycetes</taxon>
        <taxon>Agaricomycetidae</taxon>
        <taxon>Agaricales</taxon>
        <taxon>Marasmiineae</taxon>
        <taxon>Physalacriaceae</taxon>
        <taxon>Armillaria</taxon>
    </lineage>
</organism>
<evidence type="ECO:0000256" key="1">
    <source>
        <dbReference type="SAM" id="MobiDB-lite"/>
    </source>
</evidence>
<reference evidence="3" key="1">
    <citation type="journal article" date="2017" name="Nat. Ecol. Evol.">
        <title>Genome expansion and lineage-specific genetic innovations in the forest pathogenic fungi Armillaria.</title>
        <authorList>
            <person name="Sipos G."/>
            <person name="Prasanna A.N."/>
            <person name="Walter M.C."/>
            <person name="O'Connor E."/>
            <person name="Balint B."/>
            <person name="Krizsan K."/>
            <person name="Kiss B."/>
            <person name="Hess J."/>
            <person name="Varga T."/>
            <person name="Slot J."/>
            <person name="Riley R."/>
            <person name="Boka B."/>
            <person name="Rigling D."/>
            <person name="Barry K."/>
            <person name="Lee J."/>
            <person name="Mihaltcheva S."/>
            <person name="LaButti K."/>
            <person name="Lipzen A."/>
            <person name="Waldron R."/>
            <person name="Moloney N.M."/>
            <person name="Sperisen C."/>
            <person name="Kredics L."/>
            <person name="Vagvoelgyi C."/>
            <person name="Patrignani A."/>
            <person name="Fitzpatrick D."/>
            <person name="Nagy I."/>
            <person name="Doyle S."/>
            <person name="Anderson J.B."/>
            <person name="Grigoriev I.V."/>
            <person name="Gueldener U."/>
            <person name="Muensterkoetter M."/>
            <person name="Nagy L.G."/>
        </authorList>
    </citation>
    <scope>NUCLEOTIDE SEQUENCE [LARGE SCALE GENOMIC DNA]</scope>
    <source>
        <strain evidence="3">Ar21-2</strain>
    </source>
</reference>
<proteinExistence type="predicted"/>